<evidence type="ECO:0000313" key="1">
    <source>
        <dbReference type="EMBL" id="KAG0421023.1"/>
    </source>
</evidence>
<gene>
    <name evidence="1" type="ORF">HPB47_003070</name>
</gene>
<evidence type="ECO:0000313" key="2">
    <source>
        <dbReference type="Proteomes" id="UP000805193"/>
    </source>
</evidence>
<proteinExistence type="predicted"/>
<sequence length="1739" mass="193858">MDTAPMSETASSEITKSQPTDEGWTTIVRGNINRTVKESMAARAAKNEAAVPKKQDGDAASAPAVKKRPTAAKRRKGKRTIPLPPLPMGFKVTFRPRGLDFAQVSAADVLSAVVSQLGFSPREVCSLDKFRINPRSNTITVSTPDEDRQLAYLQIRSLVIGGKTHEVTTHMATPSDSARIVVPKALSFEGTEDAEDILLSCIKQNPQWQVLAARRMGKSRALLVTIRGKRITTYFYFNGFTLSCFPYRDRIEACVNCRRTGHRADVCPMPPQSRCHRCGAQHPSQNEDGSHYECQPLCAICGGRHITASKECSHRYVRRPRVADRRRRNLRSNDGDSNGGQRGSRARSRSVSFPPLERRGRSASSNRSVSKNRKPKEDRTAWASASVAGAESALVKELRRQISDLQRQLMGACVSKPTTSAQTTLLRPPPPAPPATNVQGTPLNPETAPVHVAPEPLLEPGPVPEKKPRKRQATKAAPPPVTERDVEIDDDTCSVVSSASVLALEQRLEARQKAFTQRMESRQTTLEQAIEEIRHTQQQMQQQMLQMQQQIPQILQALPLIQEQLRKLQQQRQQQPLRVWQWNCRGLGRKRGNLQLHIRNAEHMPDVLAFQESYDSVQLSGYVRFEVPVEAAVRGPRASKPVHTFVRKDIPTIQHDPVVDNVPHILLELLPRRKEQRHPPKGSIEGRGYNPRRSSPRRQRHPLLVVGDFNANHAEWGHLHTLPKAVSIQECVDEHDYTIWNDFRYPTRIGNSVSRNTSPDLYMTRKIGEVSWTNTGVSLGSDHYVLEMLVSVEGISALAKRKVLVTDWDAFRRNRNASAPTTIEDLRGWIDDLLSSAELVTIESNASSTSGVSDSKLWHMWQAHRSLQARWQAQARRNGKLRRRIARLERDIEIYADQLDRQQWGQVCDGLNGNLHRKDTWSLLRHLMDPTTTKTAQRTDLSKVLHSHGGSTADLMKELRNTYFPVSTEHEEASLSYTGSPNPGLDDDIIEAEVRSAMEQLRAKSAPGSDRITNKMLRNLDDRSVTALTALFNEVWRTGSVPPTWKHAVVAFIPKPGKELLVSNLRPISLTSCLGKLLEHVILNRLQAYVEDRDLLPHTSFGFRGHLSTQDVFLQLSQDIVEKKRGMQALLALDLQKAFDNVKHEAILNRISRLHLGLRTFAYVKSFLTGRTAEIRLGEDVSPTFQACVGRGTPQGAVLSPLLFNFAMMDLPEKLTVIPGLHHSLYADGVTLWTEGHVLQVQSALQTAADVVVDYARSVGLECSHAKSELLVKRGYHERIFQDEVQVLVNGNRISESDLKADLSNADAILRIGKTAKSTARLIRRIATKRGGVKEGDVCRIVHAFVVSRVLYTVPYMRLTTTDKKKLDSIIRQVYKLALGLPMATSTDRLMQLGIHNTVSELVEAHRSSQIVRLSKTPTGRAALDRLGIEPKVLEVRPVPRNMPSTSSIVTTLASFHVDAAPYPGGASRNACFAIAVVNSDRSTVAQASVTTKATAVAEEAAVALALVHAGPLSTTITSDSKTANASFDPSSPAPTAPDTVWYGSPRTRLTRGTKRHTQRQLEQLPSECRPARCQVPLGGVDEAASHHLSMSKDCLTVFQEILQHYRLERRVYPPPDKSLTKFQALRWRQLQTNTLPCPAFLRHIYPTVFDGKCARCPPPDPADGGTGPTKATIAHLFWECPFDPPSPTLRDFVAHLREGEEDPLDPPWTVLLRSSDPHIQAEVVSREDRIATEITKTL</sequence>
<organism evidence="1 2">
    <name type="scientific">Ixodes persulcatus</name>
    <name type="common">Taiga tick</name>
    <dbReference type="NCBI Taxonomy" id="34615"/>
    <lineage>
        <taxon>Eukaryota</taxon>
        <taxon>Metazoa</taxon>
        <taxon>Ecdysozoa</taxon>
        <taxon>Arthropoda</taxon>
        <taxon>Chelicerata</taxon>
        <taxon>Arachnida</taxon>
        <taxon>Acari</taxon>
        <taxon>Parasitiformes</taxon>
        <taxon>Ixodida</taxon>
        <taxon>Ixodoidea</taxon>
        <taxon>Ixodidae</taxon>
        <taxon>Ixodinae</taxon>
        <taxon>Ixodes</taxon>
    </lineage>
</organism>
<keyword evidence="2" id="KW-1185">Reference proteome</keyword>
<comment type="caution">
    <text evidence="1">The sequence shown here is derived from an EMBL/GenBank/DDBJ whole genome shotgun (WGS) entry which is preliminary data.</text>
</comment>
<reference evidence="1 2" key="1">
    <citation type="journal article" date="2020" name="Cell">
        <title>Large-Scale Comparative Analyses of Tick Genomes Elucidate Their Genetic Diversity and Vector Capacities.</title>
        <authorList>
            <consortium name="Tick Genome and Microbiome Consortium (TIGMIC)"/>
            <person name="Jia N."/>
            <person name="Wang J."/>
            <person name="Shi W."/>
            <person name="Du L."/>
            <person name="Sun Y."/>
            <person name="Zhan W."/>
            <person name="Jiang J.F."/>
            <person name="Wang Q."/>
            <person name="Zhang B."/>
            <person name="Ji P."/>
            <person name="Bell-Sakyi L."/>
            <person name="Cui X.M."/>
            <person name="Yuan T.T."/>
            <person name="Jiang B.G."/>
            <person name="Yang W.F."/>
            <person name="Lam T.T."/>
            <person name="Chang Q.C."/>
            <person name="Ding S.J."/>
            <person name="Wang X.J."/>
            <person name="Zhu J.G."/>
            <person name="Ruan X.D."/>
            <person name="Zhao L."/>
            <person name="Wei J.T."/>
            <person name="Ye R.Z."/>
            <person name="Que T.C."/>
            <person name="Du C.H."/>
            <person name="Zhou Y.H."/>
            <person name="Cheng J.X."/>
            <person name="Dai P.F."/>
            <person name="Guo W.B."/>
            <person name="Han X.H."/>
            <person name="Huang E.J."/>
            <person name="Li L.F."/>
            <person name="Wei W."/>
            <person name="Gao Y.C."/>
            <person name="Liu J.Z."/>
            <person name="Shao H.Z."/>
            <person name="Wang X."/>
            <person name="Wang C.C."/>
            <person name="Yang T.C."/>
            <person name="Huo Q.B."/>
            <person name="Li W."/>
            <person name="Chen H.Y."/>
            <person name="Chen S.E."/>
            <person name="Zhou L.G."/>
            <person name="Ni X.B."/>
            <person name="Tian J.H."/>
            <person name="Sheng Y."/>
            <person name="Liu T."/>
            <person name="Pan Y.S."/>
            <person name="Xia L.Y."/>
            <person name="Li J."/>
            <person name="Zhao F."/>
            <person name="Cao W.C."/>
        </authorList>
    </citation>
    <scope>NUCLEOTIDE SEQUENCE [LARGE SCALE GENOMIC DNA]</scope>
    <source>
        <strain evidence="1">Iper-2018</strain>
    </source>
</reference>
<protein>
    <submittedName>
        <fullName evidence="1">Uncharacterized protein</fullName>
    </submittedName>
</protein>
<dbReference type="EMBL" id="JABSTQ010010434">
    <property type="protein sequence ID" value="KAG0421023.1"/>
    <property type="molecule type" value="Genomic_DNA"/>
</dbReference>
<name>A0AC60PKF9_IXOPE</name>
<dbReference type="Proteomes" id="UP000805193">
    <property type="component" value="Unassembled WGS sequence"/>
</dbReference>
<accession>A0AC60PKF9</accession>